<gene>
    <name evidence="4" type="ORF">ACFQW9_06460</name>
</gene>
<proteinExistence type="predicted"/>
<feature type="domain" description="NACHT" evidence="3">
    <location>
        <begin position="266"/>
        <end position="603"/>
    </location>
</feature>
<dbReference type="SUPFAM" id="SSF52540">
    <property type="entry name" value="P-loop containing nucleoside triphosphate hydrolases"/>
    <property type="match status" value="1"/>
</dbReference>
<sequence>MSGTEVAVLRLATTVIGAAAKALLTPKPGARLVPSPVRPLPRPAKPDRLAEVLAGRMAGSFADLPEHERLAAVASVQDTFAAAGEPDAGRLFALDLDPDRLSAELSAPAAGLSERAVDLYEDLLGDCCAHLVEQLTAHPSFAARAAVEQVRATGRTRELVEDVRARVGPRPDAADLEFERRYAEFMATANSRMGLFGLTLGRSASEWPLETAYISLSVSGYEAAGPPGLGGPVRTSVSGYEGSHAHGPDEPVRTTARIEEALGERTRLLLRGPAGSGKTTLVQWLALNAARRTFGTELADWNRCVPFVLRLRAFTARDALPAPADFLRAAGVPLHGSAPDGWADRLMLEGRALVLVDGVDEVPDRLRRRTERWLKDLITAYPRARYVVTTRPSAVPESWLSGSGFEPHTLLAMRRDDIHAFIGHWHRAARSECRSDEERAELETYESALRRAVGTRRDLARLATNPLMCALLCALNRDRRMQLPRARKELYDAALDMLLVRRDNEREVSGVEGVDLTREEQTTLLQRLAYWLIRNDLVQAAQDEAVSLIADWLRSMSQVRGTPEQVFTHLLNRSGLLREPVPGAVDFVHRTFQDYLGAKAAVEVRDFGVLVRHAHEDRWDDVVQMAVGHARPDERAALLTSFLERADAEPGHEHRLILLAAASLGHAPELDPSVREAVEARTERLLPPDSQESIDQLAEVGDLALELLSSMLDGLSEREAASVVRTAAAVGGETAYELVRQFRDDERSLITYEVSMAWERFDPERYAREVLAGPGWEDTYVYVKSDRHLSALKHVPRAHSVNLSGDRHDLSPVTSRTDVRRVFVWHNARLIGVRQLAAMPGLRELGLSNCPRIRTIEPLARTGLEWLSLVQLHPELDPAPLADLPALRYLALGHPFLMESVGELPACPQVTRLDLLAESRYLDLEGLEDWTGLRDLTLYGGTQFRQLVRTPALHGLRDLGLIRIPALDLNLTAPLTGLRVLTLAECALASGLAPLAELPSLTTLRLSGKAECYDLAPLAASEHLTVHLAHDTPVTGAELLPPERIVRLP</sequence>
<dbReference type="PROSITE" id="PS50837">
    <property type="entry name" value="NACHT"/>
    <property type="match status" value="1"/>
</dbReference>
<dbReference type="InterPro" id="IPR054547">
    <property type="entry name" value="NNH1"/>
</dbReference>
<evidence type="ECO:0000259" key="3">
    <source>
        <dbReference type="PROSITE" id="PS50837"/>
    </source>
</evidence>
<keyword evidence="5" id="KW-1185">Reference proteome</keyword>
<keyword evidence="2" id="KW-0067">ATP-binding</keyword>
<evidence type="ECO:0000313" key="4">
    <source>
        <dbReference type="EMBL" id="MFC7350271.1"/>
    </source>
</evidence>
<evidence type="ECO:0000313" key="5">
    <source>
        <dbReference type="Proteomes" id="UP001596509"/>
    </source>
</evidence>
<protein>
    <submittedName>
        <fullName evidence="4">NACHT domain-containing protein</fullName>
    </submittedName>
</protein>
<dbReference type="InterPro" id="IPR032675">
    <property type="entry name" value="LRR_dom_sf"/>
</dbReference>
<dbReference type="EMBL" id="JBHTCK010000001">
    <property type="protein sequence ID" value="MFC7350271.1"/>
    <property type="molecule type" value="Genomic_DNA"/>
</dbReference>
<evidence type="ECO:0000256" key="1">
    <source>
        <dbReference type="ARBA" id="ARBA00022741"/>
    </source>
</evidence>
<comment type="caution">
    <text evidence="4">The sequence shown here is derived from an EMBL/GenBank/DDBJ whole genome shotgun (WGS) entry which is preliminary data.</text>
</comment>
<organism evidence="4 5">
    <name type="scientific">Streptomyces caviscabies</name>
    <dbReference type="NCBI Taxonomy" id="90079"/>
    <lineage>
        <taxon>Bacteria</taxon>
        <taxon>Bacillati</taxon>
        <taxon>Actinomycetota</taxon>
        <taxon>Actinomycetes</taxon>
        <taxon>Kitasatosporales</taxon>
        <taxon>Streptomycetaceae</taxon>
        <taxon>Streptomyces</taxon>
    </lineage>
</organism>
<dbReference type="InterPro" id="IPR027417">
    <property type="entry name" value="P-loop_NTPase"/>
</dbReference>
<dbReference type="Pfam" id="PF22733">
    <property type="entry name" value="NNH1"/>
    <property type="match status" value="1"/>
</dbReference>
<dbReference type="Proteomes" id="UP001596509">
    <property type="component" value="Unassembled WGS sequence"/>
</dbReference>
<evidence type="ECO:0000256" key="2">
    <source>
        <dbReference type="ARBA" id="ARBA00022840"/>
    </source>
</evidence>
<dbReference type="Gene3D" id="3.40.50.300">
    <property type="entry name" value="P-loop containing nucleotide triphosphate hydrolases"/>
    <property type="match status" value="1"/>
</dbReference>
<dbReference type="RefSeq" id="WP_319284657.1">
    <property type="nucleotide sequence ID" value="NZ_JBHTCK010000001.1"/>
</dbReference>
<dbReference type="Gene3D" id="3.80.10.10">
    <property type="entry name" value="Ribonuclease Inhibitor"/>
    <property type="match status" value="1"/>
</dbReference>
<name>A0ABW2MBK8_9ACTN</name>
<dbReference type="InterPro" id="IPR007111">
    <property type="entry name" value="NACHT_NTPase"/>
</dbReference>
<accession>A0ABW2MBK8</accession>
<dbReference type="PANTHER" id="PTHR46844:SF1">
    <property type="entry name" value="SLR5058 PROTEIN"/>
    <property type="match status" value="1"/>
</dbReference>
<dbReference type="PANTHER" id="PTHR46844">
    <property type="entry name" value="SLR5058 PROTEIN"/>
    <property type="match status" value="1"/>
</dbReference>
<reference evidence="5" key="1">
    <citation type="journal article" date="2019" name="Int. J. Syst. Evol. Microbiol.">
        <title>The Global Catalogue of Microorganisms (GCM) 10K type strain sequencing project: providing services to taxonomists for standard genome sequencing and annotation.</title>
        <authorList>
            <consortium name="The Broad Institute Genomics Platform"/>
            <consortium name="The Broad Institute Genome Sequencing Center for Infectious Disease"/>
            <person name="Wu L."/>
            <person name="Ma J."/>
        </authorList>
    </citation>
    <scope>NUCLEOTIDE SEQUENCE [LARGE SCALE GENOMIC DNA]</scope>
    <source>
        <strain evidence="5">ICMP 19430</strain>
    </source>
</reference>
<keyword evidence="1" id="KW-0547">Nucleotide-binding</keyword>
<dbReference type="Pfam" id="PF05729">
    <property type="entry name" value="NACHT"/>
    <property type="match status" value="1"/>
</dbReference>
<dbReference type="SUPFAM" id="SSF52058">
    <property type="entry name" value="L domain-like"/>
    <property type="match status" value="1"/>
</dbReference>